<reference evidence="1" key="1">
    <citation type="journal article" date="2021" name="Sci. Adv.">
        <title>The American lobster genome reveals insights on longevity, neural, and immune adaptations.</title>
        <authorList>
            <person name="Polinski J.M."/>
            <person name="Zimin A.V."/>
            <person name="Clark K.F."/>
            <person name="Kohn A.B."/>
            <person name="Sadowski N."/>
            <person name="Timp W."/>
            <person name="Ptitsyn A."/>
            <person name="Khanna P."/>
            <person name="Romanova D.Y."/>
            <person name="Williams P."/>
            <person name="Greenwood S.J."/>
            <person name="Moroz L.L."/>
            <person name="Walt D.R."/>
            <person name="Bodnar A.G."/>
        </authorList>
    </citation>
    <scope>NUCLEOTIDE SEQUENCE</scope>
    <source>
        <strain evidence="1">GMGI-L3</strain>
    </source>
</reference>
<name>A0A8J5MNG6_HOMAM</name>
<sequence length="62" mass="6534">MGLVVGWVGLLGGGWWIQVGWMGMHLDRVPGGSTGTGHIQRGLSGEIRVGGTGEFRFSGCVY</sequence>
<proteinExistence type="predicted"/>
<evidence type="ECO:0000313" key="1">
    <source>
        <dbReference type="EMBL" id="KAG7157582.1"/>
    </source>
</evidence>
<comment type="caution">
    <text evidence="1">The sequence shown here is derived from an EMBL/GenBank/DDBJ whole genome shotgun (WGS) entry which is preliminary data.</text>
</comment>
<dbReference type="AlphaFoldDB" id="A0A8J5MNG6"/>
<organism evidence="1 2">
    <name type="scientific">Homarus americanus</name>
    <name type="common">American lobster</name>
    <dbReference type="NCBI Taxonomy" id="6706"/>
    <lineage>
        <taxon>Eukaryota</taxon>
        <taxon>Metazoa</taxon>
        <taxon>Ecdysozoa</taxon>
        <taxon>Arthropoda</taxon>
        <taxon>Crustacea</taxon>
        <taxon>Multicrustacea</taxon>
        <taxon>Malacostraca</taxon>
        <taxon>Eumalacostraca</taxon>
        <taxon>Eucarida</taxon>
        <taxon>Decapoda</taxon>
        <taxon>Pleocyemata</taxon>
        <taxon>Astacidea</taxon>
        <taxon>Nephropoidea</taxon>
        <taxon>Nephropidae</taxon>
        <taxon>Homarus</taxon>
    </lineage>
</organism>
<dbReference type="EMBL" id="JAHLQT010037402">
    <property type="protein sequence ID" value="KAG7157582.1"/>
    <property type="molecule type" value="Genomic_DNA"/>
</dbReference>
<protein>
    <submittedName>
        <fullName evidence="1">Uncharacterized protein</fullName>
    </submittedName>
</protein>
<keyword evidence="2" id="KW-1185">Reference proteome</keyword>
<evidence type="ECO:0000313" key="2">
    <source>
        <dbReference type="Proteomes" id="UP000747542"/>
    </source>
</evidence>
<dbReference type="Proteomes" id="UP000747542">
    <property type="component" value="Unassembled WGS sequence"/>
</dbReference>
<accession>A0A8J5MNG6</accession>
<gene>
    <name evidence="1" type="ORF">Hamer_G019220</name>
</gene>